<dbReference type="RefSeq" id="XP_073919263.1">
    <property type="nucleotide sequence ID" value="XM_074063162.1"/>
</dbReference>
<reference evidence="2" key="1">
    <citation type="submission" date="2025-08" db="UniProtKB">
        <authorList>
            <consortium name="RefSeq"/>
        </authorList>
    </citation>
    <scope>IDENTIFICATION</scope>
</reference>
<organism evidence="1 2">
    <name type="scientific">Castor canadensis</name>
    <name type="common">American beaver</name>
    <dbReference type="NCBI Taxonomy" id="51338"/>
    <lineage>
        <taxon>Eukaryota</taxon>
        <taxon>Metazoa</taxon>
        <taxon>Chordata</taxon>
        <taxon>Craniata</taxon>
        <taxon>Vertebrata</taxon>
        <taxon>Euteleostomi</taxon>
        <taxon>Mammalia</taxon>
        <taxon>Eutheria</taxon>
        <taxon>Euarchontoglires</taxon>
        <taxon>Glires</taxon>
        <taxon>Rodentia</taxon>
        <taxon>Castorimorpha</taxon>
        <taxon>Castoridae</taxon>
        <taxon>Castor</taxon>
    </lineage>
</organism>
<name>A0AC58LQ34_CASCN</name>
<evidence type="ECO:0000313" key="1">
    <source>
        <dbReference type="Proteomes" id="UP001732720"/>
    </source>
</evidence>
<accession>A0AC58LQ34</accession>
<evidence type="ECO:0000313" key="2">
    <source>
        <dbReference type="RefSeq" id="XP_073919263.1"/>
    </source>
</evidence>
<dbReference type="Proteomes" id="UP001732720">
    <property type="component" value="Chromosome X"/>
</dbReference>
<keyword evidence="2" id="KW-0472">Membrane</keyword>
<proteinExistence type="predicted"/>
<sequence length="482" mass="55351">MDGGKSLPSPHQGNLRKMKFGCLSFRQPFAGFILNGVKTLETRWRPLLSSHQNCTIAIHIAHRDWEDESWRELLVERLGMTPVQIQALLHEGEKFGRGVIAGLIDIGETLQCPENLAPGEVEELENQAVLGNLEQKYLTVISNPSKFLIYACLLLFSVLLALRLDGIIQWSYWAVFAPIWLWKIMVIVGASVGTGVWARNPQYRAEGETCVEFKAMLIAVGIHLLLLMFEVLVCDRIERGSHFWLLVFMPLFFVSPVSVAACVWGFRHDRSLELEILCSVNILQFIFIALRLDKIIHWPWLVVCVPLWILMSFLCLVVLYYIVWSVLFLRSMDVIAEQRRTHITMALSWMTIVVPLLTFEILLVHKLDGHNAFSCIPIFVPLWLSLITLMATTFGQKGGNHWWFGIRKDFCQFLLEIFPFLREYGNISYDLHHEDNEEMEETPVPEPPKIAPMFRKKARVVITQSPGKYVLPPPKLNIEMPD</sequence>
<keyword evidence="2" id="KW-0812">Transmembrane</keyword>
<keyword evidence="1" id="KW-1185">Reference proteome</keyword>
<gene>
    <name evidence="2" type="primary">Tmem185a</name>
</gene>
<protein>
    <submittedName>
        <fullName evidence="2">Transmembrane protein 185A isoform X1</fullName>
    </submittedName>
</protein>